<feature type="transmembrane region" description="Helical" evidence="16">
    <location>
        <begin position="463"/>
        <end position="486"/>
    </location>
</feature>
<protein>
    <recommendedName>
        <fullName evidence="2">non-specific serine/threonine protein kinase</fullName>
        <ecNumber evidence="2">2.7.11.1</ecNumber>
    </recommendedName>
</protein>
<sequence length="690" mass="74878">MAARPWLHLLVVVAAAAVLRVHGQGSPDTTGYLNVRSFPGTPRSCYTLGSLTPGSKYLLRAVFMYGNYDGLGRPPAFDLLHLGVNFWTTVNVTAAGAAAAVLAEAIAVVPDDSVQICLVDTGAGTPFISGLDLRPLAGALYPQANATQGLALLGRRNFGPADATLVVRYPDDPDDRAWTPWVDPKDWSEVSTAEQVGGLPMAAPSAVMQTAITPLNASRIIEFSWDAVPNHAYPTPSLDANATRQFYITINGKLFYRLPVTPDHLFTNIVYNMEPHWGFNQYNVTLNATANSTLPPVINAAEIFSVISTANVGTYEQDVSAITAIKANYQLKKNWMGDPCVPTTLAWDGLSCSNDTSGPPRITNINLSSSGLSGAISLYFSKLTRIEYLDLSHNNLTGSIPDVLSQLSSLKVIDLTGNHLSGSIPSGLLKRVQSGSLKLRYGDNPNLCSNGDSCQLTRKKNNAVYIAVPILAFVVVATLVLLLCLLRRKKESSVKPQNEVKVTDARPRSENGNGHGLPQLENRRFTYKELEAITDNFKRVLGRGGFGSVYDGFLEDGTQVAVKLRSESSNQGVREFLTEAQTLTEIHHKNLVSLIGYCKDGERVFGTCLRVYVRKNPGRQTKSVAQWARQRLARGDIEDVVDAGLPRGGYDAGAAWKAADVALRCTAQQPTMTDVVARLQECLELEEGRR</sequence>
<dbReference type="OrthoDB" id="2017114at2759"/>
<accession>A0A3L6S7R1</accession>
<keyword evidence="9 14" id="KW-0067">ATP-binding</keyword>
<evidence type="ECO:0000256" key="15">
    <source>
        <dbReference type="SAM" id="MobiDB-lite"/>
    </source>
</evidence>
<keyword evidence="11 16" id="KW-0472">Membrane</keyword>
<keyword evidence="5 16" id="KW-0812">Transmembrane</keyword>
<feature type="chain" id="PRO_5018089668" description="non-specific serine/threonine protein kinase" evidence="17">
    <location>
        <begin position="24"/>
        <end position="690"/>
    </location>
</feature>
<evidence type="ECO:0000256" key="9">
    <source>
        <dbReference type="ARBA" id="ARBA00022840"/>
    </source>
</evidence>
<evidence type="ECO:0000313" key="19">
    <source>
        <dbReference type="EMBL" id="RLN16609.1"/>
    </source>
</evidence>
<evidence type="ECO:0000256" key="11">
    <source>
        <dbReference type="ARBA" id="ARBA00023136"/>
    </source>
</evidence>
<name>A0A3L6S7R1_PANMI</name>
<dbReference type="SUPFAM" id="SSF56112">
    <property type="entry name" value="Protein kinase-like (PK-like)"/>
    <property type="match status" value="1"/>
</dbReference>
<dbReference type="AlphaFoldDB" id="A0A3L6S7R1"/>
<dbReference type="InterPro" id="IPR000719">
    <property type="entry name" value="Prot_kinase_dom"/>
</dbReference>
<dbReference type="SUPFAM" id="SSF52058">
    <property type="entry name" value="L domain-like"/>
    <property type="match status" value="1"/>
</dbReference>
<evidence type="ECO:0000256" key="10">
    <source>
        <dbReference type="ARBA" id="ARBA00022989"/>
    </source>
</evidence>
<dbReference type="Pfam" id="PF12819">
    <property type="entry name" value="Malectin_like"/>
    <property type="match status" value="1"/>
</dbReference>
<dbReference type="PANTHER" id="PTHR45631:SF91">
    <property type="entry name" value="PROTEIN KINASE DOMAIN-CONTAINING PROTEIN"/>
    <property type="match status" value="1"/>
</dbReference>
<evidence type="ECO:0000256" key="3">
    <source>
        <dbReference type="ARBA" id="ARBA00022614"/>
    </source>
</evidence>
<evidence type="ECO:0000256" key="1">
    <source>
        <dbReference type="ARBA" id="ARBA00004162"/>
    </source>
</evidence>
<dbReference type="GO" id="GO:0005886">
    <property type="term" value="C:plasma membrane"/>
    <property type="evidence" value="ECO:0007669"/>
    <property type="project" value="UniProtKB-SubCell"/>
</dbReference>
<dbReference type="GO" id="GO:0004713">
    <property type="term" value="F:protein tyrosine kinase activity"/>
    <property type="evidence" value="ECO:0007669"/>
    <property type="project" value="InterPro"/>
</dbReference>
<comment type="caution">
    <text evidence="19">The sequence shown here is derived from an EMBL/GenBank/DDBJ whole genome shotgun (WGS) entry which is preliminary data.</text>
</comment>
<feature type="binding site" evidence="14">
    <location>
        <position position="563"/>
    </location>
    <ligand>
        <name>ATP</name>
        <dbReference type="ChEBI" id="CHEBI:30616"/>
    </ligand>
</feature>
<comment type="catalytic activity">
    <reaction evidence="13">
        <text>L-seryl-[protein] + ATP = O-phospho-L-seryl-[protein] + ADP + H(+)</text>
        <dbReference type="Rhea" id="RHEA:17989"/>
        <dbReference type="Rhea" id="RHEA-COMP:9863"/>
        <dbReference type="Rhea" id="RHEA-COMP:11604"/>
        <dbReference type="ChEBI" id="CHEBI:15378"/>
        <dbReference type="ChEBI" id="CHEBI:29999"/>
        <dbReference type="ChEBI" id="CHEBI:30616"/>
        <dbReference type="ChEBI" id="CHEBI:83421"/>
        <dbReference type="ChEBI" id="CHEBI:456216"/>
        <dbReference type="EC" id="2.7.11.1"/>
    </reaction>
</comment>
<dbReference type="GO" id="GO:0005524">
    <property type="term" value="F:ATP binding"/>
    <property type="evidence" value="ECO:0007669"/>
    <property type="project" value="UniProtKB-UniRule"/>
</dbReference>
<comment type="subcellular location">
    <subcellularLocation>
        <location evidence="1">Cell membrane</location>
        <topology evidence="1">Single-pass membrane protein</topology>
    </subcellularLocation>
</comment>
<keyword evidence="10 16" id="KW-1133">Transmembrane helix</keyword>
<comment type="catalytic activity">
    <reaction evidence="12">
        <text>L-threonyl-[protein] + ATP = O-phospho-L-threonyl-[protein] + ADP + H(+)</text>
        <dbReference type="Rhea" id="RHEA:46608"/>
        <dbReference type="Rhea" id="RHEA-COMP:11060"/>
        <dbReference type="Rhea" id="RHEA-COMP:11605"/>
        <dbReference type="ChEBI" id="CHEBI:15378"/>
        <dbReference type="ChEBI" id="CHEBI:30013"/>
        <dbReference type="ChEBI" id="CHEBI:30616"/>
        <dbReference type="ChEBI" id="CHEBI:61977"/>
        <dbReference type="ChEBI" id="CHEBI:456216"/>
        <dbReference type="EC" id="2.7.11.1"/>
    </reaction>
</comment>
<dbReference type="InterPro" id="IPR011009">
    <property type="entry name" value="Kinase-like_dom_sf"/>
</dbReference>
<evidence type="ECO:0000256" key="7">
    <source>
        <dbReference type="ARBA" id="ARBA00022737"/>
    </source>
</evidence>
<evidence type="ECO:0000259" key="18">
    <source>
        <dbReference type="PROSITE" id="PS50011"/>
    </source>
</evidence>
<keyword evidence="20" id="KW-1185">Reference proteome</keyword>
<evidence type="ECO:0000256" key="17">
    <source>
        <dbReference type="SAM" id="SignalP"/>
    </source>
</evidence>
<evidence type="ECO:0000256" key="5">
    <source>
        <dbReference type="ARBA" id="ARBA00022692"/>
    </source>
</evidence>
<reference evidence="20" key="1">
    <citation type="journal article" date="2019" name="Nat. Commun.">
        <title>The genome of broomcorn millet.</title>
        <authorList>
            <person name="Zou C."/>
            <person name="Miki D."/>
            <person name="Li D."/>
            <person name="Tang Q."/>
            <person name="Xiao L."/>
            <person name="Rajput S."/>
            <person name="Deng P."/>
            <person name="Jia W."/>
            <person name="Huang R."/>
            <person name="Zhang M."/>
            <person name="Sun Y."/>
            <person name="Hu J."/>
            <person name="Fu X."/>
            <person name="Schnable P.S."/>
            <person name="Li F."/>
            <person name="Zhang H."/>
            <person name="Feng B."/>
            <person name="Zhu X."/>
            <person name="Liu R."/>
            <person name="Schnable J.C."/>
            <person name="Zhu J.-K."/>
            <person name="Zhang H."/>
        </authorList>
    </citation>
    <scope>NUCLEOTIDE SEQUENCE [LARGE SCALE GENOMIC DNA]</scope>
</reference>
<organism evidence="19 20">
    <name type="scientific">Panicum miliaceum</name>
    <name type="common">Proso millet</name>
    <name type="synonym">Broomcorn millet</name>
    <dbReference type="NCBI Taxonomy" id="4540"/>
    <lineage>
        <taxon>Eukaryota</taxon>
        <taxon>Viridiplantae</taxon>
        <taxon>Streptophyta</taxon>
        <taxon>Embryophyta</taxon>
        <taxon>Tracheophyta</taxon>
        <taxon>Spermatophyta</taxon>
        <taxon>Magnoliopsida</taxon>
        <taxon>Liliopsida</taxon>
        <taxon>Poales</taxon>
        <taxon>Poaceae</taxon>
        <taxon>PACMAD clade</taxon>
        <taxon>Panicoideae</taxon>
        <taxon>Panicodae</taxon>
        <taxon>Paniceae</taxon>
        <taxon>Panicinae</taxon>
        <taxon>Panicum</taxon>
        <taxon>Panicum sect. Panicum</taxon>
    </lineage>
</organism>
<feature type="domain" description="Protein kinase" evidence="18">
    <location>
        <begin position="535"/>
        <end position="690"/>
    </location>
</feature>
<dbReference type="InterPro" id="IPR001611">
    <property type="entry name" value="Leu-rich_rpt"/>
</dbReference>
<dbReference type="PROSITE" id="PS00107">
    <property type="entry name" value="PROTEIN_KINASE_ATP"/>
    <property type="match status" value="1"/>
</dbReference>
<keyword evidence="7" id="KW-0677">Repeat</keyword>
<dbReference type="EC" id="2.7.11.1" evidence="2"/>
<feature type="signal peptide" evidence="17">
    <location>
        <begin position="1"/>
        <end position="23"/>
    </location>
</feature>
<dbReference type="STRING" id="4540.A0A3L6S7R1"/>
<evidence type="ECO:0000256" key="8">
    <source>
        <dbReference type="ARBA" id="ARBA00022741"/>
    </source>
</evidence>
<gene>
    <name evidence="19" type="ORF">C2845_PM02G36910</name>
</gene>
<dbReference type="InterPro" id="IPR024788">
    <property type="entry name" value="Malectin-like_Carb-bd_dom"/>
</dbReference>
<dbReference type="InterPro" id="IPR020635">
    <property type="entry name" value="Tyr_kinase_cat_dom"/>
</dbReference>
<evidence type="ECO:0000313" key="20">
    <source>
        <dbReference type="Proteomes" id="UP000275267"/>
    </source>
</evidence>
<keyword evidence="3" id="KW-0433">Leucine-rich repeat</keyword>
<dbReference type="SMART" id="SM00219">
    <property type="entry name" value="TyrKc"/>
    <property type="match status" value="1"/>
</dbReference>
<dbReference type="Proteomes" id="UP000275267">
    <property type="component" value="Unassembled WGS sequence"/>
</dbReference>
<keyword evidence="8 14" id="KW-0547">Nucleotide-binding</keyword>
<dbReference type="PROSITE" id="PS51450">
    <property type="entry name" value="LRR"/>
    <property type="match status" value="1"/>
</dbReference>
<keyword evidence="6 17" id="KW-0732">Signal</keyword>
<dbReference type="InterPro" id="IPR001245">
    <property type="entry name" value="Ser-Thr/Tyr_kinase_cat_dom"/>
</dbReference>
<dbReference type="InterPro" id="IPR032675">
    <property type="entry name" value="LRR_dom_sf"/>
</dbReference>
<dbReference type="FunFam" id="3.30.200.20:FF:000178">
    <property type="entry name" value="serine/threonine-protein kinase PBS1-like"/>
    <property type="match status" value="1"/>
</dbReference>
<evidence type="ECO:0000256" key="16">
    <source>
        <dbReference type="SAM" id="Phobius"/>
    </source>
</evidence>
<dbReference type="Gene3D" id="3.30.200.20">
    <property type="entry name" value="Phosphorylase Kinase, domain 1"/>
    <property type="match status" value="1"/>
</dbReference>
<evidence type="ECO:0000256" key="12">
    <source>
        <dbReference type="ARBA" id="ARBA00047899"/>
    </source>
</evidence>
<dbReference type="InterPro" id="IPR017441">
    <property type="entry name" value="Protein_kinase_ATP_BS"/>
</dbReference>
<evidence type="ECO:0000256" key="4">
    <source>
        <dbReference type="ARBA" id="ARBA00022679"/>
    </source>
</evidence>
<keyword evidence="4" id="KW-0808">Transferase</keyword>
<dbReference type="PROSITE" id="PS50011">
    <property type="entry name" value="PROTEIN_KINASE_DOM"/>
    <property type="match status" value="1"/>
</dbReference>
<dbReference type="Pfam" id="PF07714">
    <property type="entry name" value="PK_Tyr_Ser-Thr"/>
    <property type="match status" value="1"/>
</dbReference>
<dbReference type="PANTHER" id="PTHR45631">
    <property type="entry name" value="OS07G0107800 PROTEIN-RELATED"/>
    <property type="match status" value="1"/>
</dbReference>
<dbReference type="Gene3D" id="3.80.10.10">
    <property type="entry name" value="Ribonuclease Inhibitor"/>
    <property type="match status" value="1"/>
</dbReference>
<evidence type="ECO:0000256" key="2">
    <source>
        <dbReference type="ARBA" id="ARBA00012513"/>
    </source>
</evidence>
<evidence type="ECO:0000256" key="6">
    <source>
        <dbReference type="ARBA" id="ARBA00022729"/>
    </source>
</evidence>
<feature type="region of interest" description="Disordered" evidence="15">
    <location>
        <begin position="496"/>
        <end position="518"/>
    </location>
</feature>
<dbReference type="Pfam" id="PF13855">
    <property type="entry name" value="LRR_8"/>
    <property type="match status" value="1"/>
</dbReference>
<proteinExistence type="predicted"/>
<dbReference type="EMBL" id="PQIB02000005">
    <property type="protein sequence ID" value="RLN16609.1"/>
    <property type="molecule type" value="Genomic_DNA"/>
</dbReference>
<dbReference type="PRINTS" id="PR00019">
    <property type="entry name" value="LEURICHRPT"/>
</dbReference>
<dbReference type="FunFam" id="3.80.10.10:FF:000129">
    <property type="entry name" value="Leucine-rich repeat receptor-like kinase"/>
    <property type="match status" value="1"/>
</dbReference>
<evidence type="ECO:0000256" key="14">
    <source>
        <dbReference type="PROSITE-ProRule" id="PRU10141"/>
    </source>
</evidence>
<evidence type="ECO:0000256" key="13">
    <source>
        <dbReference type="ARBA" id="ARBA00048679"/>
    </source>
</evidence>